<dbReference type="InterPro" id="IPR002347">
    <property type="entry name" value="SDR_fam"/>
</dbReference>
<organism evidence="3 4">
    <name type="scientific">Iamia majanohamensis</name>
    <dbReference type="NCBI Taxonomy" id="467976"/>
    <lineage>
        <taxon>Bacteria</taxon>
        <taxon>Bacillati</taxon>
        <taxon>Actinomycetota</taxon>
        <taxon>Acidimicrobiia</taxon>
        <taxon>Acidimicrobiales</taxon>
        <taxon>Iamiaceae</taxon>
        <taxon>Iamia</taxon>
    </lineage>
</organism>
<comment type="similarity">
    <text evidence="1">Belongs to the short-chain dehydrogenases/reductases (SDR) family.</text>
</comment>
<evidence type="ECO:0000313" key="4">
    <source>
        <dbReference type="Proteomes" id="UP001216390"/>
    </source>
</evidence>
<sequence length="256" mass="25481">MADRLAGRTVLVVGAGTRPSPEPDAPLGNGRAISVACAREGATVVCADLDGEAAEATAALVREAGGEAVVVEADVTDEDDVARMVAAAPGLTGVVVNAGIGRGGGLRRTSADDWDATLAVNLRGPFLVARAAVAAMVEAEQPGSLVLIGSLAGLQPGSRLPAYDASKAGLIGLCRHVALEGARRGIRANVVAPGLIDTPLGRAATAGRPSRGETPVPLGRQGDATEVAAAVVFLLSDEASYITGTTLPVDGGLALI</sequence>
<dbReference type="FunFam" id="3.40.50.720:FF:000084">
    <property type="entry name" value="Short-chain dehydrogenase reductase"/>
    <property type="match status" value="1"/>
</dbReference>
<reference evidence="3" key="1">
    <citation type="submission" date="2023-01" db="EMBL/GenBank/DDBJ databases">
        <title>The diversity of Class Acidimicrobiia in South China Sea sediment environments and the proposal of Iamia marina sp. nov., a novel species of the genus Iamia.</title>
        <authorList>
            <person name="He Y."/>
            <person name="Tian X."/>
        </authorList>
    </citation>
    <scope>NUCLEOTIDE SEQUENCE</scope>
    <source>
        <strain evidence="3">DSM 19957</strain>
    </source>
</reference>
<proteinExistence type="inferred from homology"/>
<dbReference type="Pfam" id="PF13561">
    <property type="entry name" value="adh_short_C2"/>
    <property type="match status" value="1"/>
</dbReference>
<dbReference type="InterPro" id="IPR036291">
    <property type="entry name" value="NAD(P)-bd_dom_sf"/>
</dbReference>
<dbReference type="PRINTS" id="PR00081">
    <property type="entry name" value="GDHRDH"/>
</dbReference>
<evidence type="ECO:0000256" key="1">
    <source>
        <dbReference type="ARBA" id="ARBA00006484"/>
    </source>
</evidence>
<dbReference type="GO" id="GO:0016616">
    <property type="term" value="F:oxidoreductase activity, acting on the CH-OH group of donors, NAD or NADP as acceptor"/>
    <property type="evidence" value="ECO:0007669"/>
    <property type="project" value="TreeGrafter"/>
</dbReference>
<dbReference type="Gene3D" id="3.40.50.720">
    <property type="entry name" value="NAD(P)-binding Rossmann-like Domain"/>
    <property type="match status" value="1"/>
</dbReference>
<dbReference type="AlphaFoldDB" id="A0AAF0BWL1"/>
<gene>
    <name evidence="3" type="ORF">PO878_02395</name>
</gene>
<dbReference type="Proteomes" id="UP001216390">
    <property type="component" value="Chromosome"/>
</dbReference>
<keyword evidence="2" id="KW-0560">Oxidoreductase</keyword>
<accession>A0AAF0BWL1</accession>
<dbReference type="KEGG" id="ima:PO878_02395"/>
<protein>
    <submittedName>
        <fullName evidence="3">SDR family NAD(P)-dependent oxidoreductase</fullName>
    </submittedName>
</protein>
<dbReference type="PANTHER" id="PTHR42760">
    <property type="entry name" value="SHORT-CHAIN DEHYDROGENASES/REDUCTASES FAMILY MEMBER"/>
    <property type="match status" value="1"/>
</dbReference>
<evidence type="ECO:0000256" key="2">
    <source>
        <dbReference type="ARBA" id="ARBA00023002"/>
    </source>
</evidence>
<name>A0AAF0BWL1_9ACTN</name>
<evidence type="ECO:0000313" key="3">
    <source>
        <dbReference type="EMBL" id="WCO67569.1"/>
    </source>
</evidence>
<dbReference type="EMBL" id="CP116942">
    <property type="protein sequence ID" value="WCO67569.1"/>
    <property type="molecule type" value="Genomic_DNA"/>
</dbReference>
<dbReference type="RefSeq" id="WP_272737090.1">
    <property type="nucleotide sequence ID" value="NZ_CP116942.1"/>
</dbReference>
<keyword evidence="4" id="KW-1185">Reference proteome</keyword>
<dbReference type="SUPFAM" id="SSF51735">
    <property type="entry name" value="NAD(P)-binding Rossmann-fold domains"/>
    <property type="match status" value="1"/>
</dbReference>